<accession>A0A8H4RFA4</accession>
<proteinExistence type="predicted"/>
<reference evidence="2 3" key="1">
    <citation type="submission" date="2020-03" db="EMBL/GenBank/DDBJ databases">
        <title>Draft Genome Sequence of Cudoniella acicularis.</title>
        <authorList>
            <person name="Buettner E."/>
            <person name="Kellner H."/>
        </authorList>
    </citation>
    <scope>NUCLEOTIDE SEQUENCE [LARGE SCALE GENOMIC DNA]</scope>
    <source>
        <strain evidence="2 3">DSM 108380</strain>
    </source>
</reference>
<comment type="caution">
    <text evidence="2">The sequence shown here is derived from an EMBL/GenBank/DDBJ whole genome shotgun (WGS) entry which is preliminary data.</text>
</comment>
<keyword evidence="3" id="KW-1185">Reference proteome</keyword>
<dbReference type="OrthoDB" id="5308542at2759"/>
<name>A0A8H4RFA4_9HELO</name>
<evidence type="ECO:0000313" key="3">
    <source>
        <dbReference type="Proteomes" id="UP000566819"/>
    </source>
</evidence>
<keyword evidence="1" id="KW-0732">Signal</keyword>
<evidence type="ECO:0000256" key="1">
    <source>
        <dbReference type="SAM" id="SignalP"/>
    </source>
</evidence>
<gene>
    <name evidence="2" type="ORF">G7Y89_g11010</name>
</gene>
<feature type="signal peptide" evidence="1">
    <location>
        <begin position="1"/>
        <end position="20"/>
    </location>
</feature>
<evidence type="ECO:0000313" key="2">
    <source>
        <dbReference type="EMBL" id="KAF4627142.1"/>
    </source>
</evidence>
<feature type="chain" id="PRO_5034788593" evidence="1">
    <location>
        <begin position="21"/>
        <end position="257"/>
    </location>
</feature>
<dbReference type="AlphaFoldDB" id="A0A8H4RFA4"/>
<dbReference type="EMBL" id="JAAMPI010001021">
    <property type="protein sequence ID" value="KAF4627142.1"/>
    <property type="molecule type" value="Genomic_DNA"/>
</dbReference>
<organism evidence="2 3">
    <name type="scientific">Cudoniella acicularis</name>
    <dbReference type="NCBI Taxonomy" id="354080"/>
    <lineage>
        <taxon>Eukaryota</taxon>
        <taxon>Fungi</taxon>
        <taxon>Dikarya</taxon>
        <taxon>Ascomycota</taxon>
        <taxon>Pezizomycotina</taxon>
        <taxon>Leotiomycetes</taxon>
        <taxon>Helotiales</taxon>
        <taxon>Tricladiaceae</taxon>
        <taxon>Cudoniella</taxon>
    </lineage>
</organism>
<protein>
    <submittedName>
        <fullName evidence="2">Uncharacterized protein</fullName>
    </submittedName>
</protein>
<sequence length="257" mass="26692">MQHLVIHSFLTLAAVFPAHAFTNGSLIPSYFCNPQPDGLPKALGELIPQTVEQANVLAFNPNAGSNLLTVPVVNSTTKPGNAGYILASFHNTLNAITPIMPGLGLTLASGATTLQAGKANLLILDSLADNIALDGALLHARDVSGTPVGTFSDTGGIFVDFPGCGTNAEGKFNGVVHSQVITCNRTYTLLSYNAPADVVGPVTLGGLSVTDNGFGVWNYTFNVVGATTTDTTTVITVTTEESEADDKYIDELLAIVI</sequence>
<dbReference type="Proteomes" id="UP000566819">
    <property type="component" value="Unassembled WGS sequence"/>
</dbReference>